<dbReference type="SUPFAM" id="SSF57501">
    <property type="entry name" value="Cystine-knot cytokines"/>
    <property type="match status" value="1"/>
</dbReference>
<organism evidence="10 11">
    <name type="scientific">Bombus terrestris</name>
    <name type="common">Buff-tailed bumblebee</name>
    <name type="synonym">Apis terrestris</name>
    <dbReference type="NCBI Taxonomy" id="30195"/>
    <lineage>
        <taxon>Eukaryota</taxon>
        <taxon>Metazoa</taxon>
        <taxon>Ecdysozoa</taxon>
        <taxon>Arthropoda</taxon>
        <taxon>Hexapoda</taxon>
        <taxon>Insecta</taxon>
        <taxon>Pterygota</taxon>
        <taxon>Neoptera</taxon>
        <taxon>Endopterygota</taxon>
        <taxon>Hymenoptera</taxon>
        <taxon>Apocrita</taxon>
        <taxon>Aculeata</taxon>
        <taxon>Apoidea</taxon>
        <taxon>Anthophila</taxon>
        <taxon>Apidae</taxon>
        <taxon>Bombus</taxon>
        <taxon>Bombus</taxon>
    </lineage>
</organism>
<evidence type="ECO:0000259" key="9">
    <source>
        <dbReference type="PROSITE" id="PS51362"/>
    </source>
</evidence>
<dbReference type="GeneID" id="100644307"/>
<dbReference type="FunFam" id="2.10.90.10:FF:000001">
    <property type="entry name" value="Bone morphogenetic protein 4"/>
    <property type="match status" value="1"/>
</dbReference>
<dbReference type="PROSITE" id="PS51362">
    <property type="entry name" value="TGF_BETA_2"/>
    <property type="match status" value="1"/>
</dbReference>
<evidence type="ECO:0000256" key="6">
    <source>
        <dbReference type="ARBA" id="ARBA00023157"/>
    </source>
</evidence>
<evidence type="ECO:0000256" key="5">
    <source>
        <dbReference type="ARBA" id="ARBA00023030"/>
    </source>
</evidence>
<evidence type="ECO:0000256" key="8">
    <source>
        <dbReference type="RuleBase" id="RU000354"/>
    </source>
</evidence>
<dbReference type="Proteomes" id="UP000835206">
    <property type="component" value="Chromosome 13"/>
</dbReference>
<dbReference type="KEGG" id="bter:100644307"/>
<dbReference type="GO" id="GO:0008083">
    <property type="term" value="F:growth factor activity"/>
    <property type="evidence" value="ECO:0007669"/>
    <property type="project" value="UniProtKB-KW"/>
</dbReference>
<dbReference type="InterPro" id="IPR017948">
    <property type="entry name" value="TGFb_CS"/>
</dbReference>
<dbReference type="PROSITE" id="PS00250">
    <property type="entry name" value="TGF_BETA_1"/>
    <property type="match status" value="1"/>
</dbReference>
<dbReference type="RefSeq" id="XP_003400350.2">
    <property type="nucleotide sequence ID" value="XM_003400302.4"/>
</dbReference>
<dbReference type="SMART" id="SM00204">
    <property type="entry name" value="TGFB"/>
    <property type="match status" value="1"/>
</dbReference>
<dbReference type="Gene3D" id="2.10.90.10">
    <property type="entry name" value="Cystine-knot cytokines"/>
    <property type="match status" value="1"/>
</dbReference>
<evidence type="ECO:0000256" key="7">
    <source>
        <dbReference type="ARBA" id="ARBA00023180"/>
    </source>
</evidence>
<sequence>MIRTFQQQFRIPPSHWQLFKSRPSTSPTGQGFVGSWMPNPIDFGSKSSNFSLFRVDLKSLKPSPNRPVLFAMNPSQYIFLLFVGTFCVYGLWKTSSLSWRSSTVHAKASIQFDLSIPSSSPSVFRRFSNKTNRKTIGKSHKKYRGVVSKYMLELYHRRSDVDIVRALEPIHVSGPTNEGARILVFSIPPIDPDEALEVAELLGVVGSILRVRLDHTDAFGSCKSRRDDSWRAFNVTSAVAARSGSAVRFRVYGRVGYHPCGDGPILLLSYAKVRKRRLRRSIQEEETDEDDGPRRRRKNSCRRRSLYVDFALIAYDEWVVAPPGYEAYQCSGKCFYPFGDHLSPTKHAIVQTLVHGALQAIEGGSKPVGRACCVPTRLAPTSLLYLDASGTLTYQYGYEDMVVAECGCR</sequence>
<feature type="domain" description="TGF-beta family profile" evidence="9">
    <location>
        <begin position="274"/>
        <end position="409"/>
    </location>
</feature>
<keyword evidence="6" id="KW-1015">Disulfide bond</keyword>
<dbReference type="InterPro" id="IPR029034">
    <property type="entry name" value="Cystine-knot_cytokine"/>
</dbReference>
<dbReference type="GO" id="GO:0005125">
    <property type="term" value="F:cytokine activity"/>
    <property type="evidence" value="ECO:0007669"/>
    <property type="project" value="TreeGrafter"/>
</dbReference>
<reference evidence="11" key="1">
    <citation type="submission" date="2025-08" db="UniProtKB">
        <authorList>
            <consortium name="RefSeq"/>
        </authorList>
    </citation>
    <scope>IDENTIFICATION</scope>
</reference>
<evidence type="ECO:0000256" key="4">
    <source>
        <dbReference type="ARBA" id="ARBA00022729"/>
    </source>
</evidence>
<protein>
    <submittedName>
        <fullName evidence="11">Uncharacterized protein LOC100644307</fullName>
    </submittedName>
</protein>
<keyword evidence="4" id="KW-0732">Signal</keyword>
<dbReference type="InterPro" id="IPR001839">
    <property type="entry name" value="TGF-b_C"/>
</dbReference>
<evidence type="ECO:0000256" key="3">
    <source>
        <dbReference type="ARBA" id="ARBA00022525"/>
    </source>
</evidence>
<dbReference type="PANTHER" id="PTHR11848">
    <property type="entry name" value="TGF-BETA FAMILY"/>
    <property type="match status" value="1"/>
</dbReference>
<dbReference type="OrthoDB" id="5987191at2759"/>
<keyword evidence="5 8" id="KW-0339">Growth factor</keyword>
<evidence type="ECO:0000256" key="1">
    <source>
        <dbReference type="ARBA" id="ARBA00004613"/>
    </source>
</evidence>
<keyword evidence="7" id="KW-0325">Glycoprotein</keyword>
<evidence type="ECO:0000256" key="2">
    <source>
        <dbReference type="ARBA" id="ARBA00006656"/>
    </source>
</evidence>
<dbReference type="AlphaFoldDB" id="A0A9B0F773"/>
<comment type="similarity">
    <text evidence="2 8">Belongs to the TGF-beta family.</text>
</comment>
<keyword evidence="3" id="KW-0964">Secreted</keyword>
<accession>A0A9B0F773</accession>
<dbReference type="InterPro" id="IPR015615">
    <property type="entry name" value="TGF-beta-rel"/>
</dbReference>
<dbReference type="Pfam" id="PF00019">
    <property type="entry name" value="TGF_beta"/>
    <property type="match status" value="1"/>
</dbReference>
<dbReference type="GO" id="GO:0005615">
    <property type="term" value="C:extracellular space"/>
    <property type="evidence" value="ECO:0007669"/>
    <property type="project" value="TreeGrafter"/>
</dbReference>
<evidence type="ECO:0000313" key="10">
    <source>
        <dbReference type="Proteomes" id="UP000835206"/>
    </source>
</evidence>
<dbReference type="PANTHER" id="PTHR11848:SF307">
    <property type="entry name" value="BONE MORPHOGENETIC PROTEIN 10"/>
    <property type="match status" value="1"/>
</dbReference>
<gene>
    <name evidence="11" type="primary">LOC100644307</name>
</gene>
<keyword evidence="10" id="KW-1185">Reference proteome</keyword>
<name>A0A9B0F773_BOMTE</name>
<comment type="subcellular location">
    <subcellularLocation>
        <location evidence="1">Secreted</location>
    </subcellularLocation>
</comment>
<proteinExistence type="inferred from homology"/>
<evidence type="ECO:0000313" key="11">
    <source>
        <dbReference type="RefSeq" id="XP_003400350.2"/>
    </source>
</evidence>